<evidence type="ECO:0000256" key="1">
    <source>
        <dbReference type="SAM" id="Phobius"/>
    </source>
</evidence>
<dbReference type="KEGG" id="cbr:CBG_27343"/>
<dbReference type="GeneID" id="68918797"/>
<dbReference type="RefSeq" id="XP_045098541.1">
    <property type="nucleotide sequence ID" value="XM_045237118.1"/>
</dbReference>
<keyword evidence="1" id="KW-0472">Membrane</keyword>
<evidence type="ECO:0000313" key="3">
    <source>
        <dbReference type="Proteomes" id="UP000008549"/>
    </source>
</evidence>
<dbReference type="HOGENOM" id="CLU_2814723_0_0_1"/>
<accession>B6IGE4</accession>
<reference evidence="2 3" key="2">
    <citation type="journal article" date="2011" name="PLoS Genet.">
        <title>Caenorhabditis briggsae recombinant inbred line genotypes reveal inter-strain incompatibility and the evolution of recombination.</title>
        <authorList>
            <person name="Ross J.A."/>
            <person name="Koboldt D.C."/>
            <person name="Staisch J.E."/>
            <person name="Chamberlin H.M."/>
            <person name="Gupta B.P."/>
            <person name="Miller R.D."/>
            <person name="Baird S.E."/>
            <person name="Haag E.S."/>
        </authorList>
    </citation>
    <scope>NUCLEOTIDE SEQUENCE [LARGE SCALE GENOMIC DNA]</scope>
    <source>
        <strain evidence="2 3">AF16</strain>
    </source>
</reference>
<evidence type="ECO:0000313" key="2">
    <source>
        <dbReference type="EMBL" id="CAR98974.1"/>
    </source>
</evidence>
<sequence>MNSSEIFSTFLPICLSFLTVIMNFKLLYNLFIDSPAHNHPKGRTPRGAPLTPRKYLRAENIIFFAIF</sequence>
<keyword evidence="1" id="KW-0812">Transmembrane</keyword>
<keyword evidence="3" id="KW-1185">Reference proteome</keyword>
<dbReference type="EMBL" id="HE601320">
    <property type="protein sequence ID" value="CAR98974.1"/>
    <property type="molecule type" value="Genomic_DNA"/>
</dbReference>
<protein>
    <submittedName>
        <fullName evidence="2">Protein CBG27343</fullName>
    </submittedName>
</protein>
<feature type="transmembrane region" description="Helical" evidence="1">
    <location>
        <begin position="6"/>
        <end position="28"/>
    </location>
</feature>
<keyword evidence="1" id="KW-1133">Transmembrane helix</keyword>
<name>B6IGE4_CAEBR</name>
<dbReference type="CTD" id="68918797"/>
<reference evidence="2 3" key="1">
    <citation type="journal article" date="2003" name="PLoS Biol.">
        <title>The genome sequence of Caenorhabditis briggsae: a platform for comparative genomics.</title>
        <authorList>
            <person name="Stein L.D."/>
            <person name="Bao Z."/>
            <person name="Blasiar D."/>
            <person name="Blumenthal T."/>
            <person name="Brent M.R."/>
            <person name="Chen N."/>
            <person name="Chinwalla A."/>
            <person name="Clarke L."/>
            <person name="Clee C."/>
            <person name="Coghlan A."/>
            <person name="Coulson A."/>
            <person name="D'Eustachio P."/>
            <person name="Fitch D.H."/>
            <person name="Fulton L.A."/>
            <person name="Fulton R.E."/>
            <person name="Griffiths-Jones S."/>
            <person name="Harris T.W."/>
            <person name="Hillier L.W."/>
            <person name="Kamath R."/>
            <person name="Kuwabara P.E."/>
            <person name="Mardis E.R."/>
            <person name="Marra M.A."/>
            <person name="Miner T.L."/>
            <person name="Minx P."/>
            <person name="Mullikin J.C."/>
            <person name="Plumb R.W."/>
            <person name="Rogers J."/>
            <person name="Schein J.E."/>
            <person name="Sohrmann M."/>
            <person name="Spieth J."/>
            <person name="Stajich J.E."/>
            <person name="Wei C."/>
            <person name="Willey D."/>
            <person name="Wilson R.K."/>
            <person name="Durbin R."/>
            <person name="Waterston R.H."/>
        </authorList>
    </citation>
    <scope>NUCLEOTIDE SEQUENCE [LARGE SCALE GENOMIC DNA]</scope>
    <source>
        <strain evidence="2 3">AF16</strain>
    </source>
</reference>
<organism evidence="2 3">
    <name type="scientific">Caenorhabditis briggsae</name>
    <dbReference type="NCBI Taxonomy" id="6238"/>
    <lineage>
        <taxon>Eukaryota</taxon>
        <taxon>Metazoa</taxon>
        <taxon>Ecdysozoa</taxon>
        <taxon>Nematoda</taxon>
        <taxon>Chromadorea</taxon>
        <taxon>Rhabditida</taxon>
        <taxon>Rhabditina</taxon>
        <taxon>Rhabditomorpha</taxon>
        <taxon>Rhabditoidea</taxon>
        <taxon>Rhabditidae</taxon>
        <taxon>Peloderinae</taxon>
        <taxon>Caenorhabditis</taxon>
    </lineage>
</organism>
<dbReference type="InParanoid" id="B6IGE4"/>
<proteinExistence type="predicted"/>
<gene>
    <name evidence="2" type="ORF">CBG27343</name>
    <name evidence="2" type="ORF">CBG_27343</name>
</gene>
<dbReference type="AlphaFoldDB" id="B6IGE4"/>
<dbReference type="Proteomes" id="UP000008549">
    <property type="component" value="Unassembled WGS sequence"/>
</dbReference>